<evidence type="ECO:0000313" key="4">
    <source>
        <dbReference type="Proteomes" id="UP000712600"/>
    </source>
</evidence>
<organism evidence="3 4">
    <name type="scientific">Brassica cretica</name>
    <name type="common">Mustard</name>
    <dbReference type="NCBI Taxonomy" id="69181"/>
    <lineage>
        <taxon>Eukaryota</taxon>
        <taxon>Viridiplantae</taxon>
        <taxon>Streptophyta</taxon>
        <taxon>Embryophyta</taxon>
        <taxon>Tracheophyta</taxon>
        <taxon>Spermatophyta</taxon>
        <taxon>Magnoliopsida</taxon>
        <taxon>eudicotyledons</taxon>
        <taxon>Gunneridae</taxon>
        <taxon>Pentapetalae</taxon>
        <taxon>rosids</taxon>
        <taxon>malvids</taxon>
        <taxon>Brassicales</taxon>
        <taxon>Brassicaceae</taxon>
        <taxon>Brassiceae</taxon>
        <taxon>Brassica</taxon>
    </lineage>
</organism>
<evidence type="ECO:0000256" key="2">
    <source>
        <dbReference type="SAM" id="MobiDB-lite"/>
    </source>
</evidence>
<feature type="coiled-coil region" evidence="1">
    <location>
        <begin position="313"/>
        <end position="340"/>
    </location>
</feature>
<protein>
    <submittedName>
        <fullName evidence="3">Uncharacterized protein</fullName>
    </submittedName>
</protein>
<evidence type="ECO:0000256" key="1">
    <source>
        <dbReference type="SAM" id="Coils"/>
    </source>
</evidence>
<comment type="caution">
    <text evidence="3">The sequence shown here is derived from an EMBL/GenBank/DDBJ whole genome shotgun (WGS) entry which is preliminary data.</text>
</comment>
<dbReference type="EMBL" id="QGKX02000996">
    <property type="protein sequence ID" value="KAF3552736.1"/>
    <property type="molecule type" value="Genomic_DNA"/>
</dbReference>
<gene>
    <name evidence="3" type="ORF">F2Q69_00012710</name>
</gene>
<feature type="compositionally biased region" description="Low complexity" evidence="2">
    <location>
        <begin position="252"/>
        <end position="261"/>
    </location>
</feature>
<feature type="region of interest" description="Disordered" evidence="2">
    <location>
        <begin position="224"/>
        <end position="261"/>
    </location>
</feature>
<dbReference type="AlphaFoldDB" id="A0A8S9QI23"/>
<keyword evidence="1" id="KW-0175">Coiled coil</keyword>
<evidence type="ECO:0000313" key="3">
    <source>
        <dbReference type="EMBL" id="KAF3552736.1"/>
    </source>
</evidence>
<reference evidence="3" key="1">
    <citation type="submission" date="2019-12" db="EMBL/GenBank/DDBJ databases">
        <title>Genome sequencing and annotation of Brassica cretica.</title>
        <authorList>
            <person name="Studholme D.J."/>
            <person name="Sarris P."/>
        </authorList>
    </citation>
    <scope>NUCLEOTIDE SEQUENCE</scope>
    <source>
        <strain evidence="3">PFS-109/04</strain>
        <tissue evidence="3">Leaf</tissue>
    </source>
</reference>
<feature type="region of interest" description="Disordered" evidence="2">
    <location>
        <begin position="1"/>
        <end position="39"/>
    </location>
</feature>
<feature type="compositionally biased region" description="Low complexity" evidence="2">
    <location>
        <begin position="24"/>
        <end position="39"/>
    </location>
</feature>
<accession>A0A8S9QI23</accession>
<proteinExistence type="predicted"/>
<name>A0A8S9QI23_BRACR</name>
<sequence>MSKRSSTSVPMAANRTRLKRRMESPVSRSDSSSEAGEGSDYNLMSPLPLSFVYAAPSLVGHASSIGEDDELADWRSRYSLPSSIVLPVMFAYHLAPLNGGEGRFSGLSIVEELPKNDRKGLVFNKKWQERNAFMAFPGYSHRWNFIAGTHSAPSEGEKAVLRARQLPADRRQVNFLVSEMETCREAAYQEAAKVMSVKKGSSSRSTSGDEVVITGSRRSPVVKLEPFSSLPRKRPKSGGVTTRSAQQRFLRGDPGSSRRPSSGLLFLREEVEVLKLQVSGEKEQRVAWEFEIRDLKQKIKYLENVAEASPADALAVNQKNQELEEDIEALRAAAETFKFEMVMAINGARVTARWELMRKWLRKQSAQLDLVMALEQYKSVVREEARSKGRSHNKLIIKSLYEDLRIIGEGGAEAPFRSLDYVWDPEVPVGPRDLLSGTQRSFLKVMGPRLGPEGDVGIRRFLSWIRRSWLEPGGFYDLDPEAFEAVLEPDGLDPEIVVWNPKEPGGSSLNLEIFDWNPEAIGEPEGTLLRLPRQDYYRYLFGFRILPLGSWPLSSSYVVFYFCRKSLTCLKGAGVGVVTQMPGSRCFPRLEKQDLDFSLCFTVLLQ</sequence>
<dbReference type="Proteomes" id="UP000712600">
    <property type="component" value="Unassembled WGS sequence"/>
</dbReference>